<feature type="transmembrane region" description="Helical" evidence="1">
    <location>
        <begin position="7"/>
        <end position="27"/>
    </location>
</feature>
<organism evidence="2 4">
    <name type="scientific">Pseudomonas extremorientalis</name>
    <dbReference type="NCBI Taxonomy" id="169669"/>
    <lineage>
        <taxon>Bacteria</taxon>
        <taxon>Pseudomonadati</taxon>
        <taxon>Pseudomonadota</taxon>
        <taxon>Gammaproteobacteria</taxon>
        <taxon>Pseudomonadales</taxon>
        <taxon>Pseudomonadaceae</taxon>
        <taxon>Pseudomonas</taxon>
    </lineage>
</organism>
<dbReference type="Proteomes" id="UP000181686">
    <property type="component" value="Unassembled WGS sequence"/>
</dbReference>
<reference evidence="2 4" key="1">
    <citation type="submission" date="2016-08" db="EMBL/GenBank/DDBJ databases">
        <title>Draft genome sequence of the type strain of Pseudomonas extremorientalis LMG 19695T isolated from drinking water reservoir.</title>
        <authorList>
            <person name="Tambong J.T."/>
        </authorList>
    </citation>
    <scope>NUCLEOTIDE SEQUENCE [LARGE SCALE GENOMIC DNA]</scope>
    <source>
        <strain evidence="2 4">LMG 19695</strain>
    </source>
</reference>
<dbReference type="RefSeq" id="WP_071491858.1">
    <property type="nucleotide sequence ID" value="NZ_LT629708.1"/>
</dbReference>
<keyword evidence="1" id="KW-1133">Transmembrane helix</keyword>
<feature type="transmembrane region" description="Helical" evidence="1">
    <location>
        <begin position="39"/>
        <end position="62"/>
    </location>
</feature>
<evidence type="ECO:0000313" key="4">
    <source>
        <dbReference type="Proteomes" id="UP000181686"/>
    </source>
</evidence>
<evidence type="ECO:0000256" key="1">
    <source>
        <dbReference type="SAM" id="Phobius"/>
    </source>
</evidence>
<accession>A0A1H0KZS9</accession>
<protein>
    <submittedName>
        <fullName evidence="2">Uncharacterized protein</fullName>
    </submittedName>
</protein>
<dbReference type="EMBL" id="MDGK01000058">
    <property type="protein sequence ID" value="OIN05062.1"/>
    <property type="molecule type" value="Genomic_DNA"/>
</dbReference>
<sequence length="76" mass="8103">MFAIKLTLILLGALLYLVGTIGWFFWAGPDLVGTGTTEALLYAFAGTCAWLLITLGLAIHIIKTARPASPLDKPEA</sequence>
<keyword evidence="5" id="KW-1185">Reference proteome</keyword>
<evidence type="ECO:0000313" key="5">
    <source>
        <dbReference type="Proteomes" id="UP000182654"/>
    </source>
</evidence>
<dbReference type="Proteomes" id="UP000182654">
    <property type="component" value="Chromosome I"/>
</dbReference>
<evidence type="ECO:0000313" key="2">
    <source>
        <dbReference type="EMBL" id="OIN05062.1"/>
    </source>
</evidence>
<dbReference type="AlphaFoldDB" id="A0A1H0KZS9"/>
<evidence type="ECO:0000313" key="3">
    <source>
        <dbReference type="EMBL" id="SDO61282.1"/>
    </source>
</evidence>
<gene>
    <name evidence="2" type="ORF">BFN10_24450</name>
    <name evidence="3" type="ORF">SAMN04490184_0988</name>
</gene>
<name>A0A1H0KZS9_9PSED</name>
<proteinExistence type="predicted"/>
<keyword evidence="1" id="KW-0812">Transmembrane</keyword>
<keyword evidence="1" id="KW-0472">Membrane</keyword>
<reference evidence="3 5" key="2">
    <citation type="submission" date="2016-10" db="EMBL/GenBank/DDBJ databases">
        <authorList>
            <person name="Varghese N."/>
            <person name="Submissions S."/>
        </authorList>
    </citation>
    <scope>NUCLEOTIDE SEQUENCE [LARGE SCALE GENOMIC DNA]</scope>
    <source>
        <strain evidence="3 5">BS2774</strain>
    </source>
</reference>
<dbReference type="EMBL" id="LT629708">
    <property type="protein sequence ID" value="SDO61282.1"/>
    <property type="molecule type" value="Genomic_DNA"/>
</dbReference>